<dbReference type="GO" id="GO:0097352">
    <property type="term" value="P:autophagosome maturation"/>
    <property type="evidence" value="ECO:0000318"/>
    <property type="project" value="GO_Central"/>
</dbReference>
<dbReference type="SMART" id="SM00382">
    <property type="entry name" value="AAA"/>
    <property type="match status" value="2"/>
</dbReference>
<dbReference type="Pfam" id="PF17862">
    <property type="entry name" value="AAA_lid_3"/>
    <property type="match status" value="2"/>
</dbReference>
<evidence type="ECO:0000256" key="9">
    <source>
        <dbReference type="ARBA" id="ARBA00022840"/>
    </source>
</evidence>
<evidence type="ECO:0000256" key="6">
    <source>
        <dbReference type="ARBA" id="ARBA00022737"/>
    </source>
</evidence>
<protein>
    <recommendedName>
        <fullName evidence="16">ATPase family gene 2 protein homolog B</fullName>
        <ecNumber evidence="3">3.6.4.10</ecNumber>
    </recommendedName>
    <alternativeName>
        <fullName evidence="18">AFG2 AAA ATPase homolog B</fullName>
    </alternativeName>
    <alternativeName>
        <fullName evidence="17">Ribosome biogenesis protein SPATA5L1</fullName>
    </alternativeName>
    <alternativeName>
        <fullName evidence="19">Spermatogenesis-associated protein 5-like protein 1</fullName>
    </alternativeName>
</protein>
<dbReference type="FunFam" id="1.10.8.60:FF:000075">
    <property type="entry name" value="Spermatogenesis-associated protein 5-like protein 1"/>
    <property type="match status" value="1"/>
</dbReference>
<keyword evidence="6" id="KW-0677">Repeat</keyword>
<evidence type="ECO:0000256" key="5">
    <source>
        <dbReference type="ARBA" id="ARBA00022517"/>
    </source>
</evidence>
<dbReference type="GO" id="GO:0034098">
    <property type="term" value="C:VCP-NPL4-UFD1 AAA ATPase complex"/>
    <property type="evidence" value="ECO:0000318"/>
    <property type="project" value="GO_Central"/>
</dbReference>
<evidence type="ECO:0000313" key="21">
    <source>
        <dbReference type="Proteomes" id="UP000008143"/>
    </source>
</evidence>
<evidence type="ECO:0000256" key="1">
    <source>
        <dbReference type="ARBA" id="ARBA00004123"/>
    </source>
</evidence>
<dbReference type="SUPFAM" id="SSF52540">
    <property type="entry name" value="P-loop containing nucleoside triphosphate hydrolases"/>
    <property type="match status" value="2"/>
</dbReference>
<keyword evidence="4" id="KW-0963">Cytoplasm</keyword>
<keyword evidence="12" id="KW-0539">Nucleus</keyword>
<dbReference type="OrthoDB" id="27435at2759"/>
<evidence type="ECO:0000256" key="10">
    <source>
        <dbReference type="ARBA" id="ARBA00022990"/>
    </source>
</evidence>
<dbReference type="Xenbase" id="XB-GENE-967079">
    <property type="gene designation" value="afg2b"/>
</dbReference>
<evidence type="ECO:0000256" key="11">
    <source>
        <dbReference type="ARBA" id="ARBA00023212"/>
    </source>
</evidence>
<evidence type="ECO:0000256" key="14">
    <source>
        <dbReference type="ARBA" id="ARBA00061477"/>
    </source>
</evidence>
<dbReference type="CDD" id="cd19511">
    <property type="entry name" value="RecA-like_CDC48_r2-like"/>
    <property type="match status" value="1"/>
</dbReference>
<comment type="similarity">
    <text evidence="14">Belongs to the AAA ATPase family. AFG2 subfamily.</text>
</comment>
<keyword evidence="21" id="KW-1185">Reference proteome</keyword>
<evidence type="ECO:0000313" key="22">
    <source>
        <dbReference type="RefSeq" id="XP_012814742.2"/>
    </source>
</evidence>
<dbReference type="InterPro" id="IPR027417">
    <property type="entry name" value="P-loop_NTPase"/>
</dbReference>
<dbReference type="GO" id="GO:0042254">
    <property type="term" value="P:ribosome biogenesis"/>
    <property type="evidence" value="ECO:0007669"/>
    <property type="project" value="UniProtKB-KW"/>
</dbReference>
<dbReference type="PANTHER" id="PTHR23077:SF194">
    <property type="entry name" value="ATPASE FAMILY GENE 2 PROTEIN HOMOLOG B"/>
    <property type="match status" value="1"/>
</dbReference>
<dbReference type="Pfam" id="PF00004">
    <property type="entry name" value="AAA"/>
    <property type="match status" value="2"/>
</dbReference>
<keyword evidence="10" id="KW-0007">Acetylation</keyword>
<dbReference type="Proteomes" id="UP000008143">
    <property type="component" value="Chromosome 3"/>
</dbReference>
<reference evidence="22" key="1">
    <citation type="submission" date="2025-08" db="UniProtKB">
        <authorList>
            <consortium name="RefSeq"/>
        </authorList>
    </citation>
    <scope>IDENTIFICATION</scope>
    <source>
        <strain evidence="22">Nigerian</strain>
        <tissue evidence="22">Liver and blood</tissue>
    </source>
</reference>
<dbReference type="OMA" id="DRHIYVA"/>
<dbReference type="RefSeq" id="XP_012814742.2">
    <property type="nucleotide sequence ID" value="XM_012959288.3"/>
</dbReference>
<organism evidence="21 22">
    <name type="scientific">Xenopus tropicalis</name>
    <name type="common">Western clawed frog</name>
    <name type="synonym">Silurana tropicalis</name>
    <dbReference type="NCBI Taxonomy" id="8364"/>
    <lineage>
        <taxon>Eukaryota</taxon>
        <taxon>Metazoa</taxon>
        <taxon>Chordata</taxon>
        <taxon>Craniata</taxon>
        <taxon>Vertebrata</taxon>
        <taxon>Euteleostomi</taxon>
        <taxon>Amphibia</taxon>
        <taxon>Batrachia</taxon>
        <taxon>Anura</taxon>
        <taxon>Pipoidea</taxon>
        <taxon>Pipidae</taxon>
        <taxon>Xenopodinae</taxon>
        <taxon>Xenopus</taxon>
        <taxon>Silurana</taxon>
    </lineage>
</organism>
<gene>
    <name evidence="23" type="primary">afg2b</name>
    <name evidence="22" type="synonym">spata5l1</name>
</gene>
<dbReference type="CDD" id="cd19503">
    <property type="entry name" value="RecA-like_CDC48_NLV2_r1-like"/>
    <property type="match status" value="1"/>
</dbReference>
<keyword evidence="9" id="KW-0067">ATP-binding</keyword>
<evidence type="ECO:0000256" key="15">
    <source>
        <dbReference type="ARBA" id="ARBA00065200"/>
    </source>
</evidence>
<evidence type="ECO:0000256" key="4">
    <source>
        <dbReference type="ARBA" id="ARBA00022490"/>
    </source>
</evidence>
<dbReference type="GO" id="GO:0030970">
    <property type="term" value="P:retrograde protein transport, ER to cytosol"/>
    <property type="evidence" value="ECO:0000318"/>
    <property type="project" value="GO_Central"/>
</dbReference>
<dbReference type="AlphaFoldDB" id="A0A8J0SIZ1"/>
<comment type="subunit">
    <text evidence="15">Part of the 55LCC heterohexameric ATPase complex composed at least of AIRIM, AFG2A, AFG2B and CINP. Associates with pre-60S ribosomal particles.</text>
</comment>
<comment type="function">
    <text evidence="13">ATP-dependent chaperone part of the 55LCC heterohexameric ATPase complex which is chromatin-associated and promotes replisome proteostasis to maintain replication fork progression and genome stability. Required for replication fork progression, sister chromatid cohesion, and chromosome stability. The ATPase activity is specifically enhanced by replication fork DNA and is coupled to cysteine protease-dependent cleavage of replisome substrates in response to replication fork damage. Uses ATPase activity to process replisome substrates in S-phase, facilitating their proteolytic turnover from chromatin to ensure DNA replication and mitotic fidelity. Plays an essential role in the cytoplasmic maturation steps of pre-60S ribosomal particles by promoting the release of shuttling protein RSL24D1/RLP24 from the pre-ribosomal particles.</text>
</comment>
<dbReference type="FunFam" id="3.40.50.300:FF:001081">
    <property type="entry name" value="Spermatogenesis-associated protein 5-like protein 1"/>
    <property type="match status" value="1"/>
</dbReference>
<dbReference type="InterPro" id="IPR050168">
    <property type="entry name" value="AAA_ATPase_domain"/>
</dbReference>
<evidence type="ECO:0000256" key="17">
    <source>
        <dbReference type="ARBA" id="ARBA00075287"/>
    </source>
</evidence>
<evidence type="ECO:0000259" key="20">
    <source>
        <dbReference type="SMART" id="SM00382"/>
    </source>
</evidence>
<dbReference type="InterPro" id="IPR003959">
    <property type="entry name" value="ATPase_AAA_core"/>
</dbReference>
<dbReference type="PANTHER" id="PTHR23077">
    <property type="entry name" value="AAA-FAMILY ATPASE"/>
    <property type="match status" value="1"/>
</dbReference>
<dbReference type="GO" id="GO:0043161">
    <property type="term" value="P:proteasome-mediated ubiquitin-dependent protein catabolic process"/>
    <property type="evidence" value="ECO:0000318"/>
    <property type="project" value="GO_Central"/>
</dbReference>
<dbReference type="EC" id="3.6.4.10" evidence="3"/>
<dbReference type="Gene3D" id="3.40.50.300">
    <property type="entry name" value="P-loop containing nucleotide triphosphate hydrolases"/>
    <property type="match status" value="2"/>
</dbReference>
<keyword evidence="7" id="KW-0547">Nucleotide-binding</keyword>
<proteinExistence type="inferred from homology"/>
<evidence type="ECO:0000256" key="19">
    <source>
        <dbReference type="ARBA" id="ARBA00084032"/>
    </source>
</evidence>
<evidence type="ECO:0000256" key="13">
    <source>
        <dbReference type="ARBA" id="ARBA00053521"/>
    </source>
</evidence>
<dbReference type="InterPro" id="IPR003960">
    <property type="entry name" value="ATPase_AAA_CS"/>
</dbReference>
<keyword evidence="8" id="KW-0378">Hydrolase</keyword>
<evidence type="ECO:0000256" key="16">
    <source>
        <dbReference type="ARBA" id="ARBA00073855"/>
    </source>
</evidence>
<evidence type="ECO:0000256" key="18">
    <source>
        <dbReference type="ARBA" id="ARBA00082436"/>
    </source>
</evidence>
<feature type="domain" description="AAA+ ATPase" evidence="20">
    <location>
        <begin position="528"/>
        <end position="694"/>
    </location>
</feature>
<evidence type="ECO:0000256" key="2">
    <source>
        <dbReference type="ARBA" id="ARBA00004186"/>
    </source>
</evidence>
<dbReference type="InterPro" id="IPR041569">
    <property type="entry name" value="AAA_lid_3"/>
</dbReference>
<dbReference type="InterPro" id="IPR003593">
    <property type="entry name" value="AAA+_ATPase"/>
</dbReference>
<feature type="domain" description="AAA+ ATPase" evidence="20">
    <location>
        <begin position="262"/>
        <end position="401"/>
    </location>
</feature>
<evidence type="ECO:0000256" key="12">
    <source>
        <dbReference type="ARBA" id="ARBA00023242"/>
    </source>
</evidence>
<keyword evidence="11" id="KW-0206">Cytoskeleton</keyword>
<evidence type="ECO:0000256" key="8">
    <source>
        <dbReference type="ARBA" id="ARBA00022801"/>
    </source>
</evidence>
<dbReference type="GO" id="GO:0005829">
    <property type="term" value="C:cytosol"/>
    <property type="evidence" value="ECO:0000318"/>
    <property type="project" value="GO_Central"/>
</dbReference>
<dbReference type="GO" id="GO:0051228">
    <property type="term" value="P:mitotic spindle disassembly"/>
    <property type="evidence" value="ECO:0000318"/>
    <property type="project" value="GO_Central"/>
</dbReference>
<dbReference type="AGR" id="Xenbase:XB-GENE-967079"/>
<dbReference type="GO" id="GO:0005819">
    <property type="term" value="C:spindle"/>
    <property type="evidence" value="ECO:0007669"/>
    <property type="project" value="UniProtKB-SubCell"/>
</dbReference>
<sequence length="798" mass="87164">MRLAQSGFSDRSMRLAVNFSEGRSSALSLRCYRQDSSLMDTVLKCLPSNPDDHCSQRCRLGPKAMALIGAKVGFPVLVSLQSGSCLCTAWPRRDLCDGFVQADYMCSTSHKPMAVFKDTGICLNQIKSMASTKLRKVSVKVVVRSLDVKRATSEAALLETVRDLLRNVFVLNDYVLSVNADSPVVHIEILDTDPATSNAGLITGKTSIVIKEVITLEWYKHKLQEAPQLKVAAMDDTCASLKEIIHMPLHYPETMHKLGLPCPKGVLLIGPPGVGKTLLVKAVAREVGAYVIGLSGPAIHGSRPGESEENLRKIFEKAREAACSGPALLFIDEVDALCPKRGHSNSAPENRVVAQLLTLMDGIDSDNKMVTVAATSRPDAIDPALRRPGRFDREVIIGTPTHKQRQAILEMMISNMPTDRDVDAAALADVTVGYVGADLTALCRDAAMQAVLQASLDSLCNLVSRAHFYEAFKRIRPSSARSSIGRVEFKPVHWEHIGGLEDIKHKLRQSIEWPMKYPEAFSRMGLTPPKGVLLYGPPGCAKTTLVKAVATSCHCSFFSISAADLFSPYVGDSEKTLAQVFRQARASTPAIVFLDEIDAMVGARSESRTGSGVQERILSVLLNELDGIGLKTTERRETTRLLESEEHSDEKLEFQEVLNKAVMIVAATNRPDTLDDALLRPGRLDKLLYIPLPDEKARLSILRICTASTPLADDVDLETLAAETPLYSGADLQNLCKEAALTALHESGLHTSSVKQEHFEKSLTSVKPSLSVKDLGMYKKLCGRAINYKSSNIFTNIT</sequence>
<dbReference type="GO" id="GO:0031593">
    <property type="term" value="F:polyubiquitin modification-dependent protein binding"/>
    <property type="evidence" value="ECO:0000318"/>
    <property type="project" value="GO_Central"/>
</dbReference>
<name>A0A8J0SIZ1_XENTR</name>
<evidence type="ECO:0000313" key="23">
    <source>
        <dbReference type="Xenbase" id="XB-GENE-967079"/>
    </source>
</evidence>
<keyword evidence="5" id="KW-0690">Ribosome biogenesis</keyword>
<dbReference type="PROSITE" id="PS00674">
    <property type="entry name" value="AAA"/>
    <property type="match status" value="2"/>
</dbReference>
<dbReference type="FunFam" id="3.40.50.300:FF:000061">
    <property type="entry name" value="ATPase family, AAA domain-containing 2"/>
    <property type="match status" value="1"/>
</dbReference>
<evidence type="ECO:0000256" key="7">
    <source>
        <dbReference type="ARBA" id="ARBA00022741"/>
    </source>
</evidence>
<dbReference type="GO" id="GO:0005634">
    <property type="term" value="C:nucleus"/>
    <property type="evidence" value="ECO:0000318"/>
    <property type="project" value="GO_Central"/>
</dbReference>
<dbReference type="GO" id="GO:0005524">
    <property type="term" value="F:ATP binding"/>
    <property type="evidence" value="ECO:0007669"/>
    <property type="project" value="UniProtKB-KW"/>
</dbReference>
<dbReference type="Gene3D" id="1.10.8.60">
    <property type="match status" value="2"/>
</dbReference>
<dbReference type="GO" id="GO:0016887">
    <property type="term" value="F:ATP hydrolysis activity"/>
    <property type="evidence" value="ECO:0000318"/>
    <property type="project" value="GO_Central"/>
</dbReference>
<evidence type="ECO:0000256" key="3">
    <source>
        <dbReference type="ARBA" id="ARBA00012554"/>
    </source>
</evidence>
<accession>A0A8J0SIZ1</accession>
<dbReference type="FunFam" id="1.10.8.60:FF:000038">
    <property type="entry name" value="spermatogenesis-associated protein 5-like protein 1"/>
    <property type="match status" value="1"/>
</dbReference>
<comment type="subcellular location">
    <subcellularLocation>
        <location evidence="2">Cytoplasm</location>
        <location evidence="2">Cytoskeleton</location>
        <location evidence="2">Spindle</location>
    </subcellularLocation>
    <subcellularLocation>
        <location evidence="1">Nucleus</location>
    </subcellularLocation>
</comment>